<dbReference type="EMBL" id="CAJVQB010001688">
    <property type="protein sequence ID" value="CAG8546077.1"/>
    <property type="molecule type" value="Genomic_DNA"/>
</dbReference>
<name>A0ABN7UC79_GIGMA</name>
<evidence type="ECO:0000313" key="2">
    <source>
        <dbReference type="Proteomes" id="UP000789901"/>
    </source>
</evidence>
<proteinExistence type="predicted"/>
<evidence type="ECO:0000313" key="1">
    <source>
        <dbReference type="EMBL" id="CAG8546077.1"/>
    </source>
</evidence>
<organism evidence="1 2">
    <name type="scientific">Gigaspora margarita</name>
    <dbReference type="NCBI Taxonomy" id="4874"/>
    <lineage>
        <taxon>Eukaryota</taxon>
        <taxon>Fungi</taxon>
        <taxon>Fungi incertae sedis</taxon>
        <taxon>Mucoromycota</taxon>
        <taxon>Glomeromycotina</taxon>
        <taxon>Glomeromycetes</taxon>
        <taxon>Diversisporales</taxon>
        <taxon>Gigasporaceae</taxon>
        <taxon>Gigaspora</taxon>
    </lineage>
</organism>
<reference evidence="1 2" key="1">
    <citation type="submission" date="2021-06" db="EMBL/GenBank/DDBJ databases">
        <authorList>
            <person name="Kallberg Y."/>
            <person name="Tangrot J."/>
            <person name="Rosling A."/>
        </authorList>
    </citation>
    <scope>NUCLEOTIDE SEQUENCE [LARGE SCALE GENOMIC DNA]</scope>
    <source>
        <strain evidence="1 2">120-4 pot B 10/14</strain>
    </source>
</reference>
<sequence length="81" mass="9256">MYVHLIRHDNAIFCHCLGSMEIECSQCQALHWIEEKVAGSVLFPIFSTCCANGKIKLPTVNQPPEPLFLLLTREDSRSYNF</sequence>
<dbReference type="Proteomes" id="UP000789901">
    <property type="component" value="Unassembled WGS sequence"/>
</dbReference>
<comment type="caution">
    <text evidence="1">The sequence shown here is derived from an EMBL/GenBank/DDBJ whole genome shotgun (WGS) entry which is preliminary data.</text>
</comment>
<gene>
    <name evidence="1" type="ORF">GMARGA_LOCUS4323</name>
</gene>
<protein>
    <submittedName>
        <fullName evidence="1">28301_t:CDS:1</fullName>
    </submittedName>
</protein>
<accession>A0ABN7UC79</accession>
<keyword evidence="2" id="KW-1185">Reference proteome</keyword>